<keyword evidence="2" id="KW-1185">Reference proteome</keyword>
<reference evidence="1" key="2">
    <citation type="journal article" date="2022" name="New Phytol.">
        <title>Evolutionary transition to the ectomycorrhizal habit in the genomes of a hyperdiverse lineage of mushroom-forming fungi.</title>
        <authorList>
            <person name="Looney B."/>
            <person name="Miyauchi S."/>
            <person name="Morin E."/>
            <person name="Drula E."/>
            <person name="Courty P.E."/>
            <person name="Kohler A."/>
            <person name="Kuo A."/>
            <person name="LaButti K."/>
            <person name="Pangilinan J."/>
            <person name="Lipzen A."/>
            <person name="Riley R."/>
            <person name="Andreopoulos W."/>
            <person name="He G."/>
            <person name="Johnson J."/>
            <person name="Nolan M."/>
            <person name="Tritt A."/>
            <person name="Barry K.W."/>
            <person name="Grigoriev I.V."/>
            <person name="Nagy L.G."/>
            <person name="Hibbett D."/>
            <person name="Henrissat B."/>
            <person name="Matheny P.B."/>
            <person name="Labbe J."/>
            <person name="Martin F.M."/>
        </authorList>
    </citation>
    <scope>NUCLEOTIDE SEQUENCE</scope>
    <source>
        <strain evidence="1">FP105234-sp</strain>
    </source>
</reference>
<comment type="caution">
    <text evidence="1">The sequence shown here is derived from an EMBL/GenBank/DDBJ whole genome shotgun (WGS) entry which is preliminary data.</text>
</comment>
<protein>
    <submittedName>
        <fullName evidence="1">Pkinase-domain-containing protein</fullName>
    </submittedName>
</protein>
<evidence type="ECO:0000313" key="2">
    <source>
        <dbReference type="Proteomes" id="UP000814033"/>
    </source>
</evidence>
<sequence>MDAPSSPQYNEQDYTQAEENATQLASQSYDVHPMESHLFGCLVPLDRCVTRVDLLKLRPTTRFGRGEAPHNDIIFPSLKISFNHCRIEWNGKEGAESIVTVIDLSTNGTYINERRIGKNNSAILRDSNVIAFGTPVKQNDNEDYRFLYRDLASPVELDGVYAKYDMSHELGAGTFATVMSAIERATGETWAVKVIHGAKMRGNDPAKIQNFQREIAILESLDHPSICRLKETFFGGKNENNDIFLVLEYIPGGDLLDYILKRNGLKEDEARKFTRQMCDALSYIHGRNITHRDLKPENILMTGDDDPDIKVADFGLAKAVDSLTMLRTMCGTPSYLAPEVVNQTNTQGYDHLVDSWSVGVIVFSMLTNSTPFLENADLEIRQRIAERTIEWSSLTENNVSPAAIDFIRRLLDTDPTTRMTLTNALEHPWLAEPAARPIPRSLTEISEESIDYSDTRVVTGEGSMLSALPSDGDIPVAGVNSLTLQSSPQRAGPVGRVGSRARLERRSQVLALAEQQESQRDISASPENSAVDATVVGKRAREQPGSPMDAIDEADEPEPQAKRGRRADDELPRVPAPRKKNPRAGPPQPVPTQAPKRTRANGVPPHVEDDTAVRRSPRTAASRARR</sequence>
<dbReference type="EMBL" id="MU275895">
    <property type="protein sequence ID" value="KAI0047899.1"/>
    <property type="molecule type" value="Genomic_DNA"/>
</dbReference>
<proteinExistence type="predicted"/>
<evidence type="ECO:0000313" key="1">
    <source>
        <dbReference type="EMBL" id="KAI0047899.1"/>
    </source>
</evidence>
<organism evidence="1 2">
    <name type="scientific">Auriscalpium vulgare</name>
    <dbReference type="NCBI Taxonomy" id="40419"/>
    <lineage>
        <taxon>Eukaryota</taxon>
        <taxon>Fungi</taxon>
        <taxon>Dikarya</taxon>
        <taxon>Basidiomycota</taxon>
        <taxon>Agaricomycotina</taxon>
        <taxon>Agaricomycetes</taxon>
        <taxon>Russulales</taxon>
        <taxon>Auriscalpiaceae</taxon>
        <taxon>Auriscalpium</taxon>
    </lineage>
</organism>
<accession>A0ACB8RUM5</accession>
<name>A0ACB8RUM5_9AGAM</name>
<reference evidence="1" key="1">
    <citation type="submission" date="2021-02" db="EMBL/GenBank/DDBJ databases">
        <authorList>
            <consortium name="DOE Joint Genome Institute"/>
            <person name="Ahrendt S."/>
            <person name="Looney B.P."/>
            <person name="Miyauchi S."/>
            <person name="Morin E."/>
            <person name="Drula E."/>
            <person name="Courty P.E."/>
            <person name="Chicoki N."/>
            <person name="Fauchery L."/>
            <person name="Kohler A."/>
            <person name="Kuo A."/>
            <person name="Labutti K."/>
            <person name="Pangilinan J."/>
            <person name="Lipzen A."/>
            <person name="Riley R."/>
            <person name="Andreopoulos W."/>
            <person name="He G."/>
            <person name="Johnson J."/>
            <person name="Barry K.W."/>
            <person name="Grigoriev I.V."/>
            <person name="Nagy L."/>
            <person name="Hibbett D."/>
            <person name="Henrissat B."/>
            <person name="Matheny P.B."/>
            <person name="Labbe J."/>
            <person name="Martin F."/>
        </authorList>
    </citation>
    <scope>NUCLEOTIDE SEQUENCE</scope>
    <source>
        <strain evidence="1">FP105234-sp</strain>
    </source>
</reference>
<dbReference type="Proteomes" id="UP000814033">
    <property type="component" value="Unassembled WGS sequence"/>
</dbReference>
<gene>
    <name evidence="1" type="ORF">FA95DRAFT_1558558</name>
</gene>